<dbReference type="InterPro" id="IPR036069">
    <property type="entry name" value="DUF34/NIF3_sf"/>
</dbReference>
<feature type="binding site" evidence="5">
    <location>
        <position position="65"/>
    </location>
    <ligand>
        <name>a divalent metal cation</name>
        <dbReference type="ChEBI" id="CHEBI:60240"/>
        <label>1</label>
    </ligand>
</feature>
<dbReference type="FunFam" id="3.30.70.120:FF:000006">
    <property type="entry name" value="GTP cyclohydrolase 1 type 2 homolog"/>
    <property type="match status" value="1"/>
</dbReference>
<dbReference type="InterPro" id="IPR002678">
    <property type="entry name" value="DUF34/NIF3"/>
</dbReference>
<dbReference type="SUPFAM" id="SSF102705">
    <property type="entry name" value="NIF3 (NGG1p interacting factor 3)-like"/>
    <property type="match status" value="1"/>
</dbReference>
<evidence type="ECO:0000256" key="3">
    <source>
        <dbReference type="ARBA" id="ARBA00022723"/>
    </source>
</evidence>
<dbReference type="RefSeq" id="WP_013778192.1">
    <property type="nucleotide sequence ID" value="NC_015519.1"/>
</dbReference>
<dbReference type="STRING" id="1209989.TepRe1_1123"/>
<dbReference type="eggNOG" id="COG0327">
    <property type="taxonomic scope" value="Bacteria"/>
</dbReference>
<dbReference type="Proteomes" id="UP000010802">
    <property type="component" value="Chromosome"/>
</dbReference>
<evidence type="ECO:0000256" key="5">
    <source>
        <dbReference type="PIRSR" id="PIRSR602678-1"/>
    </source>
</evidence>
<proteinExistence type="inferred from homology"/>
<dbReference type="Gene3D" id="3.30.70.120">
    <property type="match status" value="1"/>
</dbReference>
<dbReference type="NCBIfam" id="TIGR00486">
    <property type="entry name" value="YbgI_SA1388"/>
    <property type="match status" value="1"/>
</dbReference>
<evidence type="ECO:0000256" key="2">
    <source>
        <dbReference type="ARBA" id="ARBA00022112"/>
    </source>
</evidence>
<accession>F4LT00</accession>
<dbReference type="KEGG" id="tep:TepRe1_1123"/>
<dbReference type="Pfam" id="PF01784">
    <property type="entry name" value="DUF34_NIF3"/>
    <property type="match status" value="1"/>
</dbReference>
<comment type="similarity">
    <text evidence="1 4">Belongs to the GTP cyclohydrolase I type 2/NIF3 family.</text>
</comment>
<dbReference type="KEGG" id="tae:TepiRe1_1223"/>
<feature type="binding site" evidence="5">
    <location>
        <position position="104"/>
    </location>
    <ligand>
        <name>a divalent metal cation</name>
        <dbReference type="ChEBI" id="CHEBI:60240"/>
        <label>1</label>
    </ligand>
</feature>
<dbReference type="PATRIC" id="fig|1209989.3.peg.1352"/>
<dbReference type="OrthoDB" id="9792792at2"/>
<feature type="binding site" evidence="5">
    <location>
        <position position="330"/>
    </location>
    <ligand>
        <name>a divalent metal cation</name>
        <dbReference type="ChEBI" id="CHEBI:60240"/>
        <label>1</label>
    </ligand>
</feature>
<accession>L0RYE6</accession>
<keyword evidence="7" id="KW-1185">Reference proteome</keyword>
<dbReference type="AlphaFoldDB" id="F4LT00"/>
<dbReference type="FunFam" id="3.40.1390.30:FF:000001">
    <property type="entry name" value="GTP cyclohydrolase 1 type 2"/>
    <property type="match status" value="1"/>
</dbReference>
<dbReference type="HOGENOM" id="CLU_037423_1_0_9"/>
<dbReference type="PANTHER" id="PTHR13799">
    <property type="entry name" value="NGG1 INTERACTING FACTOR 3"/>
    <property type="match status" value="1"/>
</dbReference>
<evidence type="ECO:0000313" key="7">
    <source>
        <dbReference type="Proteomes" id="UP000010802"/>
    </source>
</evidence>
<keyword evidence="3 4" id="KW-0479">Metal-binding</keyword>
<dbReference type="PANTHER" id="PTHR13799:SF14">
    <property type="entry name" value="GTP CYCLOHYDROLASE 1 TYPE 2 HOMOLOG"/>
    <property type="match status" value="1"/>
</dbReference>
<evidence type="ECO:0000256" key="1">
    <source>
        <dbReference type="ARBA" id="ARBA00006964"/>
    </source>
</evidence>
<dbReference type="InterPro" id="IPR015867">
    <property type="entry name" value="N-reg_PII/ATP_PRibTrfase_C"/>
</dbReference>
<dbReference type="InterPro" id="IPR017221">
    <property type="entry name" value="DUF34/NIF3_bac"/>
</dbReference>
<evidence type="ECO:0000256" key="4">
    <source>
        <dbReference type="PIRNR" id="PIRNR037489"/>
    </source>
</evidence>
<dbReference type="Gene3D" id="3.40.1390.30">
    <property type="entry name" value="NIF3 (NGG1p interacting factor 3)-like"/>
    <property type="match status" value="2"/>
</dbReference>
<sequence length="370" mass="40552">MIACQTIVQILEKWAPKNLALDWDNPGLAIGDLSENVSKVLLTLTVTLETVEFAAKNGFEMIISHHPLFFKPLKSLRKDTPLGQIVYEAINNNIVIYSAHTNMDAACGGINDILANVLELQHIEILKQTYEEKLKKIVVFVPKDYKDAVRDAMCNAGAGHTGNYSHCSFNVNGIGTFKPLAGSKPFIGQEGKLEKVDEIRIETIVPESLQRKVISAMLKTHPYEEVAFDIYPLENSGKAFGLGRIGYIKESVSLKDFCKTVKQKLGTSHIRAVGDLNKDILKVAVCGGAGGDLIQAAIFSGADVFVTGDLKYHEALDAKAAGIAIIDAGHFSTENLLLPVLKGYLEQEIKLLNKQAEITIFKNEDPFVII</sequence>
<dbReference type="GO" id="GO:0005737">
    <property type="term" value="C:cytoplasm"/>
    <property type="evidence" value="ECO:0007669"/>
    <property type="project" value="TreeGrafter"/>
</dbReference>
<dbReference type="EMBL" id="HF563609">
    <property type="protein sequence ID" value="CCP25951.1"/>
    <property type="molecule type" value="Genomic_DNA"/>
</dbReference>
<evidence type="ECO:0000313" key="6">
    <source>
        <dbReference type="EMBL" id="CCP25951.1"/>
    </source>
</evidence>
<gene>
    <name evidence="6" type="ordered locus">TEPIRE1_1223</name>
</gene>
<organism evidence="6 7">
    <name type="scientific">Tepidanaerobacter acetatoxydans (strain DSM 21804 / JCM 16047 / Re1)</name>
    <dbReference type="NCBI Taxonomy" id="1209989"/>
    <lineage>
        <taxon>Bacteria</taxon>
        <taxon>Bacillati</taxon>
        <taxon>Bacillota</taxon>
        <taxon>Clostridia</taxon>
        <taxon>Thermosediminibacterales</taxon>
        <taxon>Tepidanaerobacteraceae</taxon>
        <taxon>Tepidanaerobacter</taxon>
    </lineage>
</organism>
<reference evidence="7" key="1">
    <citation type="journal article" date="2013" name="Genome Announc.">
        <title>First genome sequence of a syntrophic acetate-oxidizing bacterium, Tepidanaerobacter acetatoxydans strain Re1.</title>
        <authorList>
            <person name="Manzoor S."/>
            <person name="Bongcam-Rudloff E."/>
            <person name="Schnurer A."/>
            <person name="Muller B."/>
        </authorList>
    </citation>
    <scope>NUCLEOTIDE SEQUENCE [LARGE SCALE GENOMIC DNA]</scope>
    <source>
        <strain evidence="7">Re1</strain>
    </source>
</reference>
<name>F4LT00_TEPAE</name>
<dbReference type="GO" id="GO:0046872">
    <property type="term" value="F:metal ion binding"/>
    <property type="evidence" value="ECO:0007669"/>
    <property type="project" value="UniProtKB-UniRule"/>
</dbReference>
<dbReference type="PIRSF" id="PIRSF037489">
    <property type="entry name" value="UCP037489_NIF3_YqfO"/>
    <property type="match status" value="1"/>
</dbReference>
<protein>
    <recommendedName>
        <fullName evidence="2 4">GTP cyclohydrolase 1 type 2 homolog</fullName>
    </recommendedName>
</protein>
<feature type="binding site" evidence="5">
    <location>
        <position position="66"/>
    </location>
    <ligand>
        <name>a divalent metal cation</name>
        <dbReference type="ChEBI" id="CHEBI:60240"/>
        <label>1</label>
    </ligand>
</feature>
<feature type="binding site" evidence="5">
    <location>
        <position position="334"/>
    </location>
    <ligand>
        <name>a divalent metal cation</name>
        <dbReference type="ChEBI" id="CHEBI:60240"/>
        <label>1</label>
    </ligand>
</feature>